<keyword evidence="3" id="KW-1185">Reference proteome</keyword>
<dbReference type="PANTHER" id="PTHR45947">
    <property type="entry name" value="SULFOQUINOVOSYL TRANSFERASE SQD2"/>
    <property type="match status" value="1"/>
</dbReference>
<keyword evidence="2" id="KW-0808">Transferase</keyword>
<dbReference type="Gene3D" id="3.40.50.2000">
    <property type="entry name" value="Glycogen Phosphorylase B"/>
    <property type="match status" value="2"/>
</dbReference>
<dbReference type="Pfam" id="PF00534">
    <property type="entry name" value="Glycos_transf_1"/>
    <property type="match status" value="1"/>
</dbReference>
<feature type="domain" description="Glycosyl transferase family 1" evidence="1">
    <location>
        <begin position="197"/>
        <end position="327"/>
    </location>
</feature>
<dbReference type="InterPro" id="IPR050194">
    <property type="entry name" value="Glycosyltransferase_grp1"/>
</dbReference>
<dbReference type="InterPro" id="IPR001296">
    <property type="entry name" value="Glyco_trans_1"/>
</dbReference>
<evidence type="ECO:0000259" key="1">
    <source>
        <dbReference type="Pfam" id="PF00534"/>
    </source>
</evidence>
<dbReference type="Proteomes" id="UP000509478">
    <property type="component" value="Chromosome"/>
</dbReference>
<dbReference type="AlphaFoldDB" id="A0A7D5M3J7"/>
<evidence type="ECO:0000313" key="3">
    <source>
        <dbReference type="Proteomes" id="UP000509478"/>
    </source>
</evidence>
<evidence type="ECO:0000313" key="2">
    <source>
        <dbReference type="EMBL" id="QLH05753.1"/>
    </source>
</evidence>
<accession>A0A7D5M3J7</accession>
<gene>
    <name evidence="2" type="ORF">C5F50_00630</name>
</gene>
<reference evidence="2 3" key="1">
    <citation type="submission" date="2018-02" db="EMBL/GenBank/DDBJ databases">
        <title>Complete genome of Nitrosopumilus ureaphilus PS0.</title>
        <authorList>
            <person name="Qin W."/>
            <person name="Zheng Y."/>
            <person name="Stahl D.A."/>
        </authorList>
    </citation>
    <scope>NUCLEOTIDE SEQUENCE [LARGE SCALE GENOMIC DNA]</scope>
    <source>
        <strain evidence="2 3">PS0</strain>
    </source>
</reference>
<dbReference type="OrthoDB" id="9813at2157"/>
<organism evidence="2 3">
    <name type="scientific">Nitrosopumilus ureiphilus</name>
    <dbReference type="NCBI Taxonomy" id="1470067"/>
    <lineage>
        <taxon>Archaea</taxon>
        <taxon>Nitrososphaerota</taxon>
        <taxon>Nitrososphaeria</taxon>
        <taxon>Nitrosopumilales</taxon>
        <taxon>Nitrosopumilaceae</taxon>
        <taxon>Nitrosopumilus</taxon>
    </lineage>
</organism>
<dbReference type="EMBL" id="CP026995">
    <property type="protein sequence ID" value="QLH05753.1"/>
    <property type="molecule type" value="Genomic_DNA"/>
</dbReference>
<proteinExistence type="predicted"/>
<dbReference type="KEGG" id="nue:C5F50_00630"/>
<name>A0A7D5M3J7_9ARCH</name>
<dbReference type="GeneID" id="56066521"/>
<sequence>MKLLIAGFGLRYVHLKGFANTLKKYNIECKVVVDSEIYDGFPSRKIRNWFQTKRKFNNLIKEFKPDAVFIDRQRHFGIAALKAGIPLFVHLKGDYWREMDMARKTLYKSFPKSIALKQWDKIAKKCFENATVILPTCKHLDNELQKHYPDKKTEIFYQGITPSDWIPEKGMKLKHPCVGLLQGAVIWEKAKEMLTLKKVMEAMPDITFYWAGDGPYRDRILPELQKYENFQWLGKLKHPEEVKKYLSEIDVYALISGIDMSPVSLLEAQILEKPVVATNVGGIPEEVKDKETGFLVEKGNHNDLIEKISLIFNDLDKAKQMGVNGKKFVENNFSWEKIAEDFVRVSKKYLELK</sequence>
<dbReference type="CDD" id="cd03801">
    <property type="entry name" value="GT4_PimA-like"/>
    <property type="match status" value="1"/>
</dbReference>
<dbReference type="GO" id="GO:0016757">
    <property type="term" value="F:glycosyltransferase activity"/>
    <property type="evidence" value="ECO:0007669"/>
    <property type="project" value="InterPro"/>
</dbReference>
<dbReference type="PANTHER" id="PTHR45947:SF3">
    <property type="entry name" value="SULFOQUINOVOSYL TRANSFERASE SQD2"/>
    <property type="match status" value="1"/>
</dbReference>
<dbReference type="SUPFAM" id="SSF53756">
    <property type="entry name" value="UDP-Glycosyltransferase/glycogen phosphorylase"/>
    <property type="match status" value="1"/>
</dbReference>
<protein>
    <submittedName>
        <fullName evidence="2">Glycosyl transferase family 1</fullName>
    </submittedName>
</protein>
<dbReference type="RefSeq" id="WP_179371815.1">
    <property type="nucleotide sequence ID" value="NZ_CP026995.1"/>
</dbReference>